<keyword evidence="1" id="KW-0472">Membrane</keyword>
<organism evidence="2 3">
    <name type="scientific">Aspergillus caelatus</name>
    <dbReference type="NCBI Taxonomy" id="61420"/>
    <lineage>
        <taxon>Eukaryota</taxon>
        <taxon>Fungi</taxon>
        <taxon>Dikarya</taxon>
        <taxon>Ascomycota</taxon>
        <taxon>Pezizomycotina</taxon>
        <taxon>Eurotiomycetes</taxon>
        <taxon>Eurotiomycetidae</taxon>
        <taxon>Eurotiales</taxon>
        <taxon>Aspergillaceae</taxon>
        <taxon>Aspergillus</taxon>
        <taxon>Aspergillus subgen. Circumdati</taxon>
    </lineage>
</organism>
<dbReference type="Proteomes" id="UP000326268">
    <property type="component" value="Unassembled WGS sequence"/>
</dbReference>
<keyword evidence="1" id="KW-1133">Transmembrane helix</keyword>
<dbReference type="RefSeq" id="XP_031930889.1">
    <property type="nucleotide sequence ID" value="XM_032065810.1"/>
</dbReference>
<gene>
    <name evidence="2" type="ORF">BDV27DRAFT_123201</name>
</gene>
<proteinExistence type="predicted"/>
<name>A0A5N7AER6_9EURO</name>
<feature type="non-terminal residue" evidence="2">
    <location>
        <position position="52"/>
    </location>
</feature>
<evidence type="ECO:0000256" key="1">
    <source>
        <dbReference type="SAM" id="Phobius"/>
    </source>
</evidence>
<dbReference type="GeneID" id="43650256"/>
<sequence>MDFLFSGGSYLYTSFWLSLWSILPLLSHLSLLFYFSIFNFLSTTIMILGICL</sequence>
<keyword evidence="3" id="KW-1185">Reference proteome</keyword>
<keyword evidence="1" id="KW-0812">Transmembrane</keyword>
<evidence type="ECO:0000313" key="2">
    <source>
        <dbReference type="EMBL" id="KAE8367808.1"/>
    </source>
</evidence>
<reference evidence="2 3" key="1">
    <citation type="submission" date="2019-04" db="EMBL/GenBank/DDBJ databases">
        <title>Friends and foes A comparative genomics studyof 23 Aspergillus species from section Flavi.</title>
        <authorList>
            <consortium name="DOE Joint Genome Institute"/>
            <person name="Kjaerbolling I."/>
            <person name="Vesth T."/>
            <person name="Frisvad J.C."/>
            <person name="Nybo J.L."/>
            <person name="Theobald S."/>
            <person name="Kildgaard S."/>
            <person name="Isbrandt T."/>
            <person name="Kuo A."/>
            <person name="Sato A."/>
            <person name="Lyhne E.K."/>
            <person name="Kogle M.E."/>
            <person name="Wiebenga A."/>
            <person name="Kun R.S."/>
            <person name="Lubbers R.J."/>
            <person name="Makela M.R."/>
            <person name="Barry K."/>
            <person name="Chovatia M."/>
            <person name="Clum A."/>
            <person name="Daum C."/>
            <person name="Haridas S."/>
            <person name="He G."/>
            <person name="LaButti K."/>
            <person name="Lipzen A."/>
            <person name="Mondo S."/>
            <person name="Riley R."/>
            <person name="Salamov A."/>
            <person name="Simmons B.A."/>
            <person name="Magnuson J.K."/>
            <person name="Henrissat B."/>
            <person name="Mortensen U.H."/>
            <person name="Larsen T.O."/>
            <person name="Devries R.P."/>
            <person name="Grigoriev I.V."/>
            <person name="Machida M."/>
            <person name="Baker S.E."/>
            <person name="Andersen M.R."/>
        </authorList>
    </citation>
    <scope>NUCLEOTIDE SEQUENCE [LARGE SCALE GENOMIC DNA]</scope>
    <source>
        <strain evidence="2 3">CBS 763.97</strain>
    </source>
</reference>
<dbReference type="AlphaFoldDB" id="A0A5N7AER6"/>
<evidence type="ECO:0000313" key="3">
    <source>
        <dbReference type="Proteomes" id="UP000326268"/>
    </source>
</evidence>
<accession>A0A5N7AER6</accession>
<feature type="transmembrane region" description="Helical" evidence="1">
    <location>
        <begin position="7"/>
        <end position="26"/>
    </location>
</feature>
<protein>
    <submittedName>
        <fullName evidence="2">Uncharacterized protein</fullName>
    </submittedName>
</protein>
<dbReference type="EMBL" id="ML737592">
    <property type="protein sequence ID" value="KAE8367808.1"/>
    <property type="molecule type" value="Genomic_DNA"/>
</dbReference>